<feature type="coiled-coil region" evidence="10">
    <location>
        <begin position="339"/>
        <end position="366"/>
    </location>
</feature>
<dbReference type="GO" id="GO:0043590">
    <property type="term" value="C:bacterial nucleoid"/>
    <property type="evidence" value="ECO:0007669"/>
    <property type="project" value="TreeGrafter"/>
</dbReference>
<feature type="domain" description="RecF/RecN/SMC N-terminal" evidence="11">
    <location>
        <begin position="2"/>
        <end position="521"/>
    </location>
</feature>
<sequence length="581" mass="64314">MLQELSINNLALIDKARIQFGQGLNILTGETGAGKTVVVGAVNLLLGGRADASLIRSGSVKAEVQGMFAIPPGLKVSDEKLGDFLEDDEQLIIRRVISTDGKNKCYVNDHMVTVATLSEIGRRLVDLHGQHEHQSLFKISAHVDFLDKYGGKKLLELRGEFREKSGTLRRMKDELGRLHGAEREMLGKKDLLQFQVSEIERAALTQGEDDELMREREILRNAEKLYCAVAKAANALSESDEIAPGTELVARALDELRMVASIDPELDGLIERLNGILLELEDCSQNIRNYGLTLDFPPDRLQEIEDRLALLSLLKRKYGATIEDILAYMDTASKELLLCDTSGERMEKLEVDIVETEKELATIAVQQSESRASAGKKFAKEVMRELADLNMPNAKFEVLFSREQDDNGLLVEDKRTKLYPNGIDRIEFMISANKGEPAKPLTKIASGGEISRVMLALKIILADADEVPTLIFDEIDVGIGGTTAMAVGQKMSILGLRHQVFSVTHLPQIASFADKHFSVVKFEVEERTNTEIVELLSGDRVSEMARLLSGNISSDVSLKHAEELITEAQRNKHGLVDGRVN</sequence>
<accession>A0A2M7T681</accession>
<dbReference type="SUPFAM" id="SSF52540">
    <property type="entry name" value="P-loop containing nucleoside triphosphate hydrolases"/>
    <property type="match status" value="2"/>
</dbReference>
<protein>
    <recommendedName>
        <fullName evidence="3 9">DNA repair protein RecN</fullName>
    </recommendedName>
    <alternativeName>
        <fullName evidence="8 9">Recombination protein N</fullName>
    </alternativeName>
</protein>
<dbReference type="FunFam" id="3.40.50.300:FF:000356">
    <property type="entry name" value="DNA repair protein RecN"/>
    <property type="match status" value="1"/>
</dbReference>
<comment type="function">
    <text evidence="1 9">May be involved in recombinational repair of damaged DNA.</text>
</comment>
<evidence type="ECO:0000256" key="1">
    <source>
        <dbReference type="ARBA" id="ARBA00003618"/>
    </source>
</evidence>
<dbReference type="AlphaFoldDB" id="A0A2M7T681"/>
<dbReference type="RefSeq" id="WP_286977320.1">
    <property type="nucleotide sequence ID" value="NZ_PFNG01000214.1"/>
</dbReference>
<dbReference type="NCBIfam" id="TIGR00634">
    <property type="entry name" value="recN"/>
    <property type="match status" value="1"/>
</dbReference>
<keyword evidence="7 9" id="KW-0234">DNA repair</keyword>
<keyword evidence="6" id="KW-0067">ATP-binding</keyword>
<evidence type="ECO:0000256" key="3">
    <source>
        <dbReference type="ARBA" id="ARBA00021315"/>
    </source>
</evidence>
<dbReference type="PANTHER" id="PTHR11059:SF0">
    <property type="entry name" value="DNA REPAIR PROTEIN RECN"/>
    <property type="match status" value="1"/>
</dbReference>
<dbReference type="GO" id="GO:0006310">
    <property type="term" value="P:DNA recombination"/>
    <property type="evidence" value="ECO:0007669"/>
    <property type="project" value="InterPro"/>
</dbReference>
<evidence type="ECO:0000313" key="12">
    <source>
        <dbReference type="EMBL" id="PIZ36115.1"/>
    </source>
</evidence>
<evidence type="ECO:0000259" key="11">
    <source>
        <dbReference type="Pfam" id="PF02463"/>
    </source>
</evidence>
<evidence type="ECO:0000256" key="4">
    <source>
        <dbReference type="ARBA" id="ARBA00022741"/>
    </source>
</evidence>
<dbReference type="InterPro" id="IPR003395">
    <property type="entry name" value="RecF/RecN/SMC_N"/>
</dbReference>
<keyword evidence="10" id="KW-0175">Coiled coil</keyword>
<dbReference type="PANTHER" id="PTHR11059">
    <property type="entry name" value="DNA REPAIR PROTEIN RECN"/>
    <property type="match status" value="1"/>
</dbReference>
<name>A0A2M7T681_9ACTN</name>
<dbReference type="EMBL" id="PFNG01000214">
    <property type="protein sequence ID" value="PIZ36115.1"/>
    <property type="molecule type" value="Genomic_DNA"/>
</dbReference>
<dbReference type="GO" id="GO:0006281">
    <property type="term" value="P:DNA repair"/>
    <property type="evidence" value="ECO:0007669"/>
    <property type="project" value="UniProtKB-KW"/>
</dbReference>
<comment type="similarity">
    <text evidence="2 9">Belongs to the RecN family.</text>
</comment>
<evidence type="ECO:0000256" key="5">
    <source>
        <dbReference type="ARBA" id="ARBA00022763"/>
    </source>
</evidence>
<dbReference type="PIRSF" id="PIRSF003128">
    <property type="entry name" value="RecN"/>
    <property type="match status" value="1"/>
</dbReference>
<evidence type="ECO:0000256" key="2">
    <source>
        <dbReference type="ARBA" id="ARBA00009441"/>
    </source>
</evidence>
<evidence type="ECO:0000256" key="9">
    <source>
        <dbReference type="PIRNR" id="PIRNR003128"/>
    </source>
</evidence>
<dbReference type="FunFam" id="3.40.50.300:FF:000319">
    <property type="entry name" value="DNA repair protein RecN"/>
    <property type="match status" value="1"/>
</dbReference>
<dbReference type="GO" id="GO:0009432">
    <property type="term" value="P:SOS response"/>
    <property type="evidence" value="ECO:0007669"/>
    <property type="project" value="TreeGrafter"/>
</dbReference>
<comment type="caution">
    <text evidence="12">The sequence shown here is derived from an EMBL/GenBank/DDBJ whole genome shotgun (WGS) entry which is preliminary data.</text>
</comment>
<evidence type="ECO:0000313" key="13">
    <source>
        <dbReference type="Proteomes" id="UP000230956"/>
    </source>
</evidence>
<dbReference type="Proteomes" id="UP000230956">
    <property type="component" value="Unassembled WGS sequence"/>
</dbReference>
<dbReference type="Pfam" id="PF02463">
    <property type="entry name" value="SMC_N"/>
    <property type="match status" value="1"/>
</dbReference>
<dbReference type="InterPro" id="IPR004604">
    <property type="entry name" value="DNA_recomb/repair_RecN"/>
</dbReference>
<evidence type="ECO:0000256" key="7">
    <source>
        <dbReference type="ARBA" id="ARBA00023204"/>
    </source>
</evidence>
<gene>
    <name evidence="12" type="primary">recN</name>
    <name evidence="12" type="ORF">COY37_09190</name>
</gene>
<proteinExistence type="inferred from homology"/>
<keyword evidence="5 9" id="KW-0227">DNA damage</keyword>
<evidence type="ECO:0000256" key="8">
    <source>
        <dbReference type="ARBA" id="ARBA00033408"/>
    </source>
</evidence>
<reference evidence="13" key="1">
    <citation type="submission" date="2017-09" db="EMBL/GenBank/DDBJ databases">
        <title>Depth-based differentiation of microbial function through sediment-hosted aquifers and enrichment of novel symbionts in the deep terrestrial subsurface.</title>
        <authorList>
            <person name="Probst A.J."/>
            <person name="Ladd B."/>
            <person name="Jarett J.K."/>
            <person name="Geller-Mcgrath D.E."/>
            <person name="Sieber C.M.K."/>
            <person name="Emerson J.B."/>
            <person name="Anantharaman K."/>
            <person name="Thomas B.C."/>
            <person name="Malmstrom R."/>
            <person name="Stieglmeier M."/>
            <person name="Klingl A."/>
            <person name="Woyke T."/>
            <person name="Ryan C.M."/>
            <person name="Banfield J.F."/>
        </authorList>
    </citation>
    <scope>NUCLEOTIDE SEQUENCE [LARGE SCALE GENOMIC DNA]</scope>
</reference>
<evidence type="ECO:0000256" key="10">
    <source>
        <dbReference type="SAM" id="Coils"/>
    </source>
</evidence>
<keyword evidence="4" id="KW-0547">Nucleotide-binding</keyword>
<dbReference type="GO" id="GO:0005524">
    <property type="term" value="F:ATP binding"/>
    <property type="evidence" value="ECO:0007669"/>
    <property type="project" value="UniProtKB-KW"/>
</dbReference>
<evidence type="ECO:0000256" key="6">
    <source>
        <dbReference type="ARBA" id="ARBA00022840"/>
    </source>
</evidence>
<dbReference type="Gene3D" id="3.40.50.300">
    <property type="entry name" value="P-loop containing nucleotide triphosphate hydrolases"/>
    <property type="match status" value="2"/>
</dbReference>
<organism evidence="12 13">
    <name type="scientific">Candidatus Aquicultor secundus</name>
    <dbReference type="NCBI Taxonomy" id="1973895"/>
    <lineage>
        <taxon>Bacteria</taxon>
        <taxon>Bacillati</taxon>
        <taxon>Actinomycetota</taxon>
        <taxon>Candidatus Aquicultoria</taxon>
        <taxon>Candidatus Aquicultorales</taxon>
        <taxon>Candidatus Aquicultoraceae</taxon>
        <taxon>Candidatus Aquicultor</taxon>
    </lineage>
</organism>
<dbReference type="InterPro" id="IPR027417">
    <property type="entry name" value="P-loop_NTPase"/>
</dbReference>
<dbReference type="CDD" id="cd03241">
    <property type="entry name" value="ABC_RecN"/>
    <property type="match status" value="2"/>
</dbReference>